<evidence type="ECO:0000259" key="10">
    <source>
        <dbReference type="PROSITE" id="PS51910"/>
    </source>
</evidence>
<keyword evidence="4" id="KW-0119">Carbohydrate metabolism</keyword>
<evidence type="ECO:0000256" key="7">
    <source>
        <dbReference type="RuleBase" id="RU000489"/>
    </source>
</evidence>
<dbReference type="PANTHER" id="PTHR11177:SF317">
    <property type="entry name" value="CHITINASE 12-RELATED"/>
    <property type="match status" value="1"/>
</dbReference>
<dbReference type="SMART" id="SM00636">
    <property type="entry name" value="Glyco_18"/>
    <property type="match status" value="1"/>
</dbReference>
<dbReference type="Gene3D" id="3.20.20.80">
    <property type="entry name" value="Glycosidases"/>
    <property type="match status" value="2"/>
</dbReference>
<dbReference type="InterPro" id="IPR017853">
    <property type="entry name" value="GH"/>
</dbReference>
<dbReference type="GO" id="GO:0006032">
    <property type="term" value="P:chitin catabolic process"/>
    <property type="evidence" value="ECO:0007669"/>
    <property type="project" value="UniProtKB-KW"/>
</dbReference>
<evidence type="ECO:0000256" key="6">
    <source>
        <dbReference type="ARBA" id="ARBA00023326"/>
    </source>
</evidence>
<name>A0A2X0KDL4_9BASI</name>
<dbReference type="GO" id="GO:0000272">
    <property type="term" value="P:polysaccharide catabolic process"/>
    <property type="evidence" value="ECO:0007669"/>
    <property type="project" value="UniProtKB-KW"/>
</dbReference>
<dbReference type="InterPro" id="IPR001579">
    <property type="entry name" value="Glyco_hydro_18_chit_AS"/>
</dbReference>
<dbReference type="PROSITE" id="PS01095">
    <property type="entry name" value="GH18_1"/>
    <property type="match status" value="1"/>
</dbReference>
<dbReference type="InterPro" id="IPR001223">
    <property type="entry name" value="Glyco_hydro18_cat"/>
</dbReference>
<dbReference type="Pfam" id="PF00704">
    <property type="entry name" value="Glyco_hydro_18"/>
    <property type="match status" value="1"/>
</dbReference>
<keyword evidence="5 7" id="KW-0326">Glycosidase</keyword>
<dbReference type="PROSITE" id="PS51910">
    <property type="entry name" value="GH18_2"/>
    <property type="match status" value="1"/>
</dbReference>
<dbReference type="PANTHER" id="PTHR11177">
    <property type="entry name" value="CHITINASE"/>
    <property type="match status" value="1"/>
</dbReference>
<evidence type="ECO:0000313" key="12">
    <source>
        <dbReference type="Proteomes" id="UP000249723"/>
    </source>
</evidence>
<evidence type="ECO:0000313" key="11">
    <source>
        <dbReference type="EMBL" id="SCZ91452.1"/>
    </source>
</evidence>
<dbReference type="InterPro" id="IPR050314">
    <property type="entry name" value="Glycosyl_Hydrlase_18"/>
</dbReference>
<organism evidence="11 12">
    <name type="scientific">Microbotryum saponariae</name>
    <dbReference type="NCBI Taxonomy" id="289078"/>
    <lineage>
        <taxon>Eukaryota</taxon>
        <taxon>Fungi</taxon>
        <taxon>Dikarya</taxon>
        <taxon>Basidiomycota</taxon>
        <taxon>Pucciniomycotina</taxon>
        <taxon>Microbotryomycetes</taxon>
        <taxon>Microbotryales</taxon>
        <taxon>Microbotryaceae</taxon>
        <taxon>Microbotryum</taxon>
    </lineage>
</organism>
<evidence type="ECO:0000256" key="2">
    <source>
        <dbReference type="ARBA" id="ARBA00022801"/>
    </source>
</evidence>
<dbReference type="Proteomes" id="UP000249723">
    <property type="component" value="Unassembled WGS sequence"/>
</dbReference>
<evidence type="ECO:0000256" key="9">
    <source>
        <dbReference type="SAM" id="SignalP"/>
    </source>
</evidence>
<evidence type="ECO:0000256" key="1">
    <source>
        <dbReference type="ARBA" id="ARBA00000822"/>
    </source>
</evidence>
<dbReference type="AlphaFoldDB" id="A0A2X0KDL4"/>
<dbReference type="STRING" id="289078.A0A2X0KDL4"/>
<comment type="catalytic activity">
    <reaction evidence="1">
        <text>Random endo-hydrolysis of N-acetyl-beta-D-glucosaminide (1-&gt;4)-beta-linkages in chitin and chitodextrins.</text>
        <dbReference type="EC" id="3.2.1.14"/>
    </reaction>
</comment>
<evidence type="ECO:0000256" key="5">
    <source>
        <dbReference type="ARBA" id="ARBA00023295"/>
    </source>
</evidence>
<keyword evidence="6" id="KW-0624">Polysaccharide degradation</keyword>
<dbReference type="GO" id="GO:0008061">
    <property type="term" value="F:chitin binding"/>
    <property type="evidence" value="ECO:0007669"/>
    <property type="project" value="InterPro"/>
</dbReference>
<dbReference type="SUPFAM" id="SSF51445">
    <property type="entry name" value="(Trans)glycosidases"/>
    <property type="match status" value="1"/>
</dbReference>
<reference evidence="12" key="1">
    <citation type="submission" date="2016-10" db="EMBL/GenBank/DDBJ databases">
        <authorList>
            <person name="Jeantristanb JTB J.-T."/>
            <person name="Ricardo R."/>
        </authorList>
    </citation>
    <scope>NUCLEOTIDE SEQUENCE [LARGE SCALE GENOMIC DNA]</scope>
</reference>
<evidence type="ECO:0000256" key="8">
    <source>
        <dbReference type="RuleBase" id="RU004453"/>
    </source>
</evidence>
<keyword evidence="2 7" id="KW-0378">Hydrolase</keyword>
<keyword evidence="3" id="KW-0146">Chitin degradation</keyword>
<evidence type="ECO:0000256" key="4">
    <source>
        <dbReference type="ARBA" id="ARBA00023277"/>
    </source>
</evidence>
<gene>
    <name evidence="11" type="ORF">BZ3500_MVSOF-1268-A1-R1_CHR1-2G01418</name>
</gene>
<sequence length="451" mass="49159">MLGLLLVYYGVLVGSVLAGPGFSGKTEVSAYFASYNMLPSEVPYSRYTHLNYFVFETTAEPTSLSRAGISSSVVTDFVTRAHAAKIKVSYTVGGWTGSKGLDGHPVVRVLDHVIDPFESFLTFPHPANLRSTRLARGTLPPHLSHSAACRRALSSAPRRYFSQHASNSRTVFAQTLVNTMNQYGFDGIDLDWEFPGVQGIGDNLVQKRDSDNLLRLLQTIRKSAPSARISLAVPATGLQGPNGPLNDLTSWLPSFDYLTIMTYNIFGTWGSTTGPNSPLSSSCAPSDIPYSIESSVKHYKSLKVPANRILLGFPSYSYAYTVDYGLLPKKCPDGSTSYAYQPKSTTTTCGNWIGTPTPNQYTYRELSDQGYLTPLGSSGFNFSVVDRASQTRVIYNPSTKVLVETEDPTTARVKGTWIKNQGLAGVNMFDLKGDDTKASLITAVRRGLGLR</sequence>
<proteinExistence type="inferred from homology"/>
<evidence type="ECO:0000256" key="3">
    <source>
        <dbReference type="ARBA" id="ARBA00023024"/>
    </source>
</evidence>
<dbReference type="GO" id="GO:0008843">
    <property type="term" value="F:endochitinase activity"/>
    <property type="evidence" value="ECO:0007669"/>
    <property type="project" value="UniProtKB-EC"/>
</dbReference>
<dbReference type="OrthoDB" id="73875at2759"/>
<accession>A0A2X0KDL4</accession>
<keyword evidence="12" id="KW-1185">Reference proteome</keyword>
<dbReference type="EMBL" id="FMWP01000015">
    <property type="protein sequence ID" value="SCZ91452.1"/>
    <property type="molecule type" value="Genomic_DNA"/>
</dbReference>
<feature type="domain" description="GH18" evidence="10">
    <location>
        <begin position="26"/>
        <end position="451"/>
    </location>
</feature>
<comment type="similarity">
    <text evidence="8">Belongs to the glycosyl hydrolase 18 family.</text>
</comment>
<keyword evidence="9" id="KW-0732">Signal</keyword>
<feature type="chain" id="PRO_5030059997" evidence="9">
    <location>
        <begin position="19"/>
        <end position="451"/>
    </location>
</feature>
<protein>
    <submittedName>
        <fullName evidence="11">BZ3500_MvSof-1268-A1-R1_Chr1-2g01418 protein</fullName>
    </submittedName>
</protein>
<dbReference type="GO" id="GO:0005576">
    <property type="term" value="C:extracellular region"/>
    <property type="evidence" value="ECO:0007669"/>
    <property type="project" value="TreeGrafter"/>
</dbReference>
<dbReference type="InterPro" id="IPR011583">
    <property type="entry name" value="Chitinase_II/V-like_cat"/>
</dbReference>
<feature type="signal peptide" evidence="9">
    <location>
        <begin position="1"/>
        <end position="18"/>
    </location>
</feature>